<dbReference type="GeneID" id="91516006"/>
<protein>
    <submittedName>
        <fullName evidence="1">Uncharacterized protein</fullName>
    </submittedName>
</protein>
<keyword evidence="2" id="KW-1185">Reference proteome</keyword>
<comment type="caution">
    <text evidence="1">The sequence shown here is derived from an EMBL/GenBank/DDBJ whole genome shotgun (WGS) entry which is preliminary data.</text>
</comment>
<proteinExistence type="predicted"/>
<gene>
    <name evidence="1" type="ORF">NCAST_34_04270</name>
</gene>
<organism evidence="1 2">
    <name type="scientific">Nocardia asteroides NBRC 15531</name>
    <dbReference type="NCBI Taxonomy" id="1110697"/>
    <lineage>
        <taxon>Bacteria</taxon>
        <taxon>Bacillati</taxon>
        <taxon>Actinomycetota</taxon>
        <taxon>Actinomycetes</taxon>
        <taxon>Mycobacteriales</taxon>
        <taxon>Nocardiaceae</taxon>
        <taxon>Nocardia</taxon>
    </lineage>
</organism>
<name>U5EB12_NOCAS</name>
<dbReference type="AlphaFoldDB" id="U5EB12"/>
<reference evidence="1 2" key="1">
    <citation type="journal article" date="2014" name="BMC Genomics">
        <title>Genome based analysis of type-I polyketide synthase and nonribosomal peptide synthetase gene clusters in seven strains of five representative Nocardia species.</title>
        <authorList>
            <person name="Komaki H."/>
            <person name="Ichikawa N."/>
            <person name="Hosoyama A."/>
            <person name="Takahashi-Nakaguchi A."/>
            <person name="Matsuzawa T."/>
            <person name="Suzuki K."/>
            <person name="Fujita N."/>
            <person name="Gonoi T."/>
        </authorList>
    </citation>
    <scope>NUCLEOTIDE SEQUENCE [LARGE SCALE GENOMIC DNA]</scope>
    <source>
        <strain evidence="1 2">NBRC 15531</strain>
    </source>
</reference>
<evidence type="ECO:0000313" key="2">
    <source>
        <dbReference type="Proteomes" id="UP000017048"/>
    </source>
</evidence>
<accession>U5EB12</accession>
<dbReference type="EMBL" id="BAFO02000034">
    <property type="protein sequence ID" value="GAD87297.1"/>
    <property type="molecule type" value="Genomic_DNA"/>
</dbReference>
<evidence type="ECO:0000313" key="1">
    <source>
        <dbReference type="EMBL" id="GAD87297.1"/>
    </source>
</evidence>
<dbReference type="RefSeq" id="WP_022567222.1">
    <property type="nucleotide sequence ID" value="NZ_BAFO02000034.1"/>
</dbReference>
<dbReference type="Proteomes" id="UP000017048">
    <property type="component" value="Unassembled WGS sequence"/>
</dbReference>
<sequence length="73" mass="7676">MTHRNNKPVFRMTLFRGGKVVIHCAFRLRTVTKAGKIALTIFVLAGALSTGSQPDLLPVSLAAPTTGIVGSAV</sequence>